<dbReference type="PANTHER" id="PTHR43685:SF2">
    <property type="entry name" value="GLYCOSYLTRANSFERASE 2-LIKE DOMAIN-CONTAINING PROTEIN"/>
    <property type="match status" value="1"/>
</dbReference>
<dbReference type="PANTHER" id="PTHR43685">
    <property type="entry name" value="GLYCOSYLTRANSFERASE"/>
    <property type="match status" value="1"/>
</dbReference>
<accession>A0A1B1MJ23</accession>
<dbReference type="GO" id="GO:0016740">
    <property type="term" value="F:transferase activity"/>
    <property type="evidence" value="ECO:0007669"/>
    <property type="project" value="UniProtKB-KW"/>
</dbReference>
<evidence type="ECO:0000313" key="2">
    <source>
        <dbReference type="Proteomes" id="UP000092598"/>
    </source>
</evidence>
<dbReference type="InterPro" id="IPR001173">
    <property type="entry name" value="Glyco_trans_2-like"/>
</dbReference>
<dbReference type="InterPro" id="IPR029044">
    <property type="entry name" value="Nucleotide-diphossugar_trans"/>
</dbReference>
<dbReference type="RefSeq" id="WP_067441233.1">
    <property type="nucleotide sequence ID" value="NZ_CP016438.1"/>
</dbReference>
<keyword evidence="2" id="KW-1185">Reference proteome</keyword>
<dbReference type="AlphaFoldDB" id="A0A1B1MJ23"/>
<dbReference type="EMBL" id="CP016438">
    <property type="protein sequence ID" value="ANS68554.1"/>
    <property type="molecule type" value="Genomic_DNA"/>
</dbReference>
<sequence length="272" mass="30491">MRTPAQTQAAVTVVLPHYDCADYVGQAVGSVLAQDRPDLRLVVVDDCSPDESWTAALRPYAGDPRLTVLRTSENVGHLRIKNKVLETADTPYIAFQDADDISLPGRLRHQLALLERGKADLVGCAYEYIDASGLGTGRRRMPRNGNLWMRLGRSTVLLHPSSVVRREVLERLGGFDGTVRLGADTDFHLRAARLYRLRSVRSVLYRYRIWPQSLTQAPETGFGSAQRRSYTEAMNAQERRRREARTREELLPLLVAPPNDVDFRLEPVAVGG</sequence>
<name>A0A1B1MJ23_STRLN</name>
<keyword evidence="1" id="KW-0808">Transferase</keyword>
<dbReference type="Proteomes" id="UP000092598">
    <property type="component" value="Chromosome"/>
</dbReference>
<dbReference type="SUPFAM" id="SSF53448">
    <property type="entry name" value="Nucleotide-diphospho-sugar transferases"/>
    <property type="match status" value="1"/>
</dbReference>
<dbReference type="Pfam" id="PF00535">
    <property type="entry name" value="Glycos_transf_2"/>
    <property type="match status" value="1"/>
</dbReference>
<dbReference type="STRING" id="1915.SLINC_6330"/>
<evidence type="ECO:0000313" key="1">
    <source>
        <dbReference type="EMBL" id="ANS68554.1"/>
    </source>
</evidence>
<reference evidence="1 2" key="1">
    <citation type="submission" date="2016-07" db="EMBL/GenBank/DDBJ databases">
        <title>Enhancement of antibiotic productionsby engineered nitrateutilization in actinobacteria.</title>
        <authorList>
            <person name="Meng S.C."/>
        </authorList>
    </citation>
    <scope>NUCLEOTIDE SEQUENCE [LARGE SCALE GENOMIC DNA]</scope>
    <source>
        <strain evidence="1 2">NRRL 2936</strain>
    </source>
</reference>
<dbReference type="OrthoDB" id="3655479at2"/>
<proteinExistence type="predicted"/>
<dbReference type="KEGG" id="sls:SLINC_6330"/>
<dbReference type="PATRIC" id="fig|1915.4.peg.7000"/>
<gene>
    <name evidence="1" type="ORF">SLINC_6330</name>
</gene>
<organism evidence="1 2">
    <name type="scientific">Streptomyces lincolnensis</name>
    <dbReference type="NCBI Taxonomy" id="1915"/>
    <lineage>
        <taxon>Bacteria</taxon>
        <taxon>Bacillati</taxon>
        <taxon>Actinomycetota</taxon>
        <taxon>Actinomycetes</taxon>
        <taxon>Kitasatosporales</taxon>
        <taxon>Streptomycetaceae</taxon>
        <taxon>Streptomyces</taxon>
    </lineage>
</organism>
<dbReference type="CDD" id="cd00761">
    <property type="entry name" value="Glyco_tranf_GTA_type"/>
    <property type="match status" value="1"/>
</dbReference>
<protein>
    <submittedName>
        <fullName evidence="1">Glycosyl transferase family protein</fullName>
    </submittedName>
</protein>
<dbReference type="InterPro" id="IPR050834">
    <property type="entry name" value="Glycosyltransf_2"/>
</dbReference>
<dbReference type="Gene3D" id="3.90.550.10">
    <property type="entry name" value="Spore Coat Polysaccharide Biosynthesis Protein SpsA, Chain A"/>
    <property type="match status" value="1"/>
</dbReference>